<dbReference type="EMBL" id="AZBU02000005">
    <property type="protein sequence ID" value="TKR77650.1"/>
    <property type="molecule type" value="Genomic_DNA"/>
</dbReference>
<gene>
    <name evidence="1" type="ORF">L596_018580</name>
</gene>
<sequence length="195" mass="21258">MSSPVLASRSGDHVTLIDGQDNAAISRVDTIAFVVVVAWPDRPIWSCASAAAAQTISTLTTTSRPLSVQKRACSRFVCFCFSLSPFEPRIRPPARVFLRLAADHPADCLIFNPNGTECFRYRKQHRVSDVGARGGRSKSRFHADPLQFSEVRGVSSPGRFRRCFVFVLRQPVAAAAANGASKTRECVGKCLVSSD</sequence>
<accession>A0A4U5N5J0</accession>
<reference evidence="1 2" key="1">
    <citation type="journal article" date="2015" name="Genome Biol.">
        <title>Comparative genomics of Steinernema reveals deeply conserved gene regulatory networks.</title>
        <authorList>
            <person name="Dillman A.R."/>
            <person name="Macchietto M."/>
            <person name="Porter C.F."/>
            <person name="Rogers A."/>
            <person name="Williams B."/>
            <person name="Antoshechkin I."/>
            <person name="Lee M.M."/>
            <person name="Goodwin Z."/>
            <person name="Lu X."/>
            <person name="Lewis E.E."/>
            <person name="Goodrich-Blair H."/>
            <person name="Stock S.P."/>
            <person name="Adams B.J."/>
            <person name="Sternberg P.W."/>
            <person name="Mortazavi A."/>
        </authorList>
    </citation>
    <scope>NUCLEOTIDE SEQUENCE [LARGE SCALE GENOMIC DNA]</scope>
    <source>
        <strain evidence="1 2">ALL</strain>
    </source>
</reference>
<evidence type="ECO:0000313" key="2">
    <source>
        <dbReference type="Proteomes" id="UP000298663"/>
    </source>
</evidence>
<comment type="caution">
    <text evidence="1">The sequence shown here is derived from an EMBL/GenBank/DDBJ whole genome shotgun (WGS) entry which is preliminary data.</text>
</comment>
<protein>
    <submittedName>
        <fullName evidence="1">Uncharacterized protein</fullName>
    </submittedName>
</protein>
<dbReference type="Proteomes" id="UP000298663">
    <property type="component" value="Unassembled WGS sequence"/>
</dbReference>
<reference evidence="1 2" key="2">
    <citation type="journal article" date="2019" name="G3 (Bethesda)">
        <title>Hybrid Assembly of the Genome of the Entomopathogenic Nematode Steinernema carpocapsae Identifies the X-Chromosome.</title>
        <authorList>
            <person name="Serra L."/>
            <person name="Macchietto M."/>
            <person name="Macias-Munoz A."/>
            <person name="McGill C.J."/>
            <person name="Rodriguez I.M."/>
            <person name="Rodriguez B."/>
            <person name="Murad R."/>
            <person name="Mortazavi A."/>
        </authorList>
    </citation>
    <scope>NUCLEOTIDE SEQUENCE [LARGE SCALE GENOMIC DNA]</scope>
    <source>
        <strain evidence="1 2">ALL</strain>
    </source>
</reference>
<keyword evidence="2" id="KW-1185">Reference proteome</keyword>
<proteinExistence type="predicted"/>
<name>A0A4U5N5J0_STECR</name>
<dbReference type="AlphaFoldDB" id="A0A4U5N5J0"/>
<evidence type="ECO:0000313" key="1">
    <source>
        <dbReference type="EMBL" id="TKR77650.1"/>
    </source>
</evidence>
<organism evidence="1 2">
    <name type="scientific">Steinernema carpocapsae</name>
    <name type="common">Entomopathogenic nematode</name>
    <dbReference type="NCBI Taxonomy" id="34508"/>
    <lineage>
        <taxon>Eukaryota</taxon>
        <taxon>Metazoa</taxon>
        <taxon>Ecdysozoa</taxon>
        <taxon>Nematoda</taxon>
        <taxon>Chromadorea</taxon>
        <taxon>Rhabditida</taxon>
        <taxon>Tylenchina</taxon>
        <taxon>Panagrolaimomorpha</taxon>
        <taxon>Strongyloidoidea</taxon>
        <taxon>Steinernematidae</taxon>
        <taxon>Steinernema</taxon>
    </lineage>
</organism>